<name>A0A507CD16_9FUNG</name>
<accession>A0A507CD16</accession>
<dbReference type="AlphaFoldDB" id="A0A507CD16"/>
<sequence length="176" mass="20023">MINHVPHSVIRVNYPGSSPRRRWEWLVHWADSESGDDTWELATFFEDCEDLLSKFYRGTGLKSPKPSDLETSIYENLQPIRTHMMAADYMVNIARGYPAGEPTVLDSSYSPFCLSRWACYFVIPFHNGYQDREVITSSSPVGSLIMSLLEITHPHVGRKDGAIEKSRPGGTWDANR</sequence>
<dbReference type="InterPro" id="IPR016197">
    <property type="entry name" value="Chromo-like_dom_sf"/>
</dbReference>
<dbReference type="Gene3D" id="2.40.50.40">
    <property type="match status" value="1"/>
</dbReference>
<evidence type="ECO:0008006" key="3">
    <source>
        <dbReference type="Google" id="ProtNLM"/>
    </source>
</evidence>
<reference evidence="1 2" key="1">
    <citation type="journal article" date="2019" name="Sci. Rep.">
        <title>Comparative genomics of chytrid fungi reveal insights into the obligate biotrophic and pathogenic lifestyle of Synchytrium endobioticum.</title>
        <authorList>
            <person name="van de Vossenberg B.T.L.H."/>
            <person name="Warris S."/>
            <person name="Nguyen H.D.T."/>
            <person name="van Gent-Pelzer M.P.E."/>
            <person name="Joly D.L."/>
            <person name="van de Geest H.C."/>
            <person name="Bonants P.J.M."/>
            <person name="Smith D.S."/>
            <person name="Levesque C.A."/>
            <person name="van der Lee T.A.J."/>
        </authorList>
    </citation>
    <scope>NUCLEOTIDE SEQUENCE [LARGE SCALE GENOMIC DNA]</scope>
    <source>
        <strain evidence="1 2">MB42</strain>
    </source>
</reference>
<evidence type="ECO:0000313" key="2">
    <source>
        <dbReference type="Proteomes" id="UP000317494"/>
    </source>
</evidence>
<dbReference type="Proteomes" id="UP000317494">
    <property type="component" value="Unassembled WGS sequence"/>
</dbReference>
<organism evidence="1 2">
    <name type="scientific">Synchytrium endobioticum</name>
    <dbReference type="NCBI Taxonomy" id="286115"/>
    <lineage>
        <taxon>Eukaryota</taxon>
        <taxon>Fungi</taxon>
        <taxon>Fungi incertae sedis</taxon>
        <taxon>Chytridiomycota</taxon>
        <taxon>Chytridiomycota incertae sedis</taxon>
        <taxon>Chytridiomycetes</taxon>
        <taxon>Synchytriales</taxon>
        <taxon>Synchytriaceae</taxon>
        <taxon>Synchytrium</taxon>
    </lineage>
</organism>
<comment type="caution">
    <text evidence="1">The sequence shown here is derived from an EMBL/GenBank/DDBJ whole genome shotgun (WGS) entry which is preliminary data.</text>
</comment>
<evidence type="ECO:0000313" key="1">
    <source>
        <dbReference type="EMBL" id="TPX37391.1"/>
    </source>
</evidence>
<dbReference type="VEuPathDB" id="FungiDB:SeMB42_g06906"/>
<keyword evidence="2" id="KW-1185">Reference proteome</keyword>
<proteinExistence type="predicted"/>
<protein>
    <recommendedName>
        <fullName evidence="3">Chromo domain-containing protein</fullName>
    </recommendedName>
</protein>
<gene>
    <name evidence="1" type="ORF">SeMB42_g06906</name>
</gene>
<dbReference type="EMBL" id="QEAN01000426">
    <property type="protein sequence ID" value="TPX37391.1"/>
    <property type="molecule type" value="Genomic_DNA"/>
</dbReference>
<dbReference type="SUPFAM" id="SSF54160">
    <property type="entry name" value="Chromo domain-like"/>
    <property type="match status" value="1"/>
</dbReference>